<evidence type="ECO:0000259" key="14">
    <source>
        <dbReference type="Pfam" id="PF01435"/>
    </source>
</evidence>
<evidence type="ECO:0000313" key="16">
    <source>
        <dbReference type="Proteomes" id="UP000218418"/>
    </source>
</evidence>
<dbReference type="GO" id="GO:0006508">
    <property type="term" value="P:proteolysis"/>
    <property type="evidence" value="ECO:0007669"/>
    <property type="project" value="UniProtKB-KW"/>
</dbReference>
<evidence type="ECO:0000256" key="7">
    <source>
        <dbReference type="ARBA" id="ARBA00022801"/>
    </source>
</evidence>
<dbReference type="InterPro" id="IPR050083">
    <property type="entry name" value="HtpX_protease"/>
</dbReference>
<dbReference type="EMBL" id="AP018227">
    <property type="protein sequence ID" value="BAY84837.1"/>
    <property type="molecule type" value="Genomic_DNA"/>
</dbReference>
<dbReference type="AlphaFoldDB" id="A0A1Z4LUA8"/>
<keyword evidence="4" id="KW-0645">Protease</keyword>
<keyword evidence="11 13" id="KW-0472">Membrane</keyword>
<dbReference type="OrthoDB" id="15218at2"/>
<feature type="transmembrane region" description="Helical" evidence="13">
    <location>
        <begin position="395"/>
        <end position="415"/>
    </location>
</feature>
<feature type="transmembrane region" description="Helical" evidence="13">
    <location>
        <begin position="234"/>
        <end position="257"/>
    </location>
</feature>
<name>A0A1Z4LUA8_9CYAN</name>
<evidence type="ECO:0000256" key="12">
    <source>
        <dbReference type="SAM" id="MobiDB-lite"/>
    </source>
</evidence>
<evidence type="ECO:0000256" key="5">
    <source>
        <dbReference type="ARBA" id="ARBA00022692"/>
    </source>
</evidence>
<sequence length="785" mass="87595">MSSHSKSSLKAGLAALKNEDYRTAKIILEDVAARDSDIKKSLQAQVGLVIAYSRSDEIEMAIAVCESLVKSNNSQVQEWAENSLKQLRKKYPNRNTEIYSTGFVAFESPEDDIEQVEEELISSSSSPTALPAPPPPAPPTFLNSEAINGSNNSSHNSSNNFSVNASTVRETPSQTKQKPPSDEIAPGSQVNTKLNNQNNQSNQNQLPNIHFRFAGRAKVWQPLPKPKFIKSIRLPLLGIGTGIALFWMVRAFVQFVMDLINDILVWLPFLEPIQFLYSDPTNMLLGLFLIVLAVSPWLLDWLLCKFYGQKQLERETLNIYSRESVRVLQRYCQPRGWNLPKLGILPVATPLIFTIGHLPRTARIVFSQGLLEQLADDEIAAIVASQLGQIGRIDCAVMSLYLSLTIPIYKLYQLISRQSDDISNPIMGTLLGVIGNGIYLIWCLLTGTALWLSRSRAYLNDKIGAEVTGNPNALTRALLKIAIATAANIAKKKQIPWQLESLNLLIPIGYQQSLSLGSIAQNTTFESLLMWDYLNPYGQWFVVNNSHPLIGMRLQRLSKLARYWHIQPELYLESQQPLKVKRQSFLLQIAPYLGILAGAASGFLFWLTWQILFAVHFINLTWIYDDWQFVTGFMLIGFSIGILIRMNALFANIEAKNIQNSESLPELLTNPASLPIDSTPIELSGQLLGRRGSSNYLGQDLILQVGNTLMKLHHVSWLGQSVNAQDFIGRKVSVTGWLRRGATPWVDIQTLKAQSGKVVNSPHPIWSTILTVAAFAWGSYIVLTG</sequence>
<evidence type="ECO:0000256" key="4">
    <source>
        <dbReference type="ARBA" id="ARBA00022670"/>
    </source>
</evidence>
<protein>
    <recommendedName>
        <fullName evidence="14">Peptidase M48 domain-containing protein</fullName>
    </recommendedName>
</protein>
<keyword evidence="7" id="KW-0378">Hydrolase</keyword>
<keyword evidence="8" id="KW-0862">Zinc</keyword>
<evidence type="ECO:0000256" key="9">
    <source>
        <dbReference type="ARBA" id="ARBA00022989"/>
    </source>
</evidence>
<dbReference type="PANTHER" id="PTHR43221:SF1">
    <property type="entry name" value="PROTEASE HTPX"/>
    <property type="match status" value="1"/>
</dbReference>
<keyword evidence="9 13" id="KW-1133">Transmembrane helix</keyword>
<dbReference type="GO" id="GO:0046872">
    <property type="term" value="F:metal ion binding"/>
    <property type="evidence" value="ECO:0007669"/>
    <property type="project" value="UniProtKB-KW"/>
</dbReference>
<evidence type="ECO:0000256" key="2">
    <source>
        <dbReference type="ARBA" id="ARBA00004651"/>
    </source>
</evidence>
<comment type="cofactor">
    <cofactor evidence="1">
        <name>Zn(2+)</name>
        <dbReference type="ChEBI" id="CHEBI:29105"/>
    </cofactor>
</comment>
<keyword evidence="6" id="KW-0479">Metal-binding</keyword>
<keyword evidence="3" id="KW-1003">Cell membrane</keyword>
<feature type="transmembrane region" description="Helical" evidence="13">
    <location>
        <begin position="585"/>
        <end position="607"/>
    </location>
</feature>
<accession>A0A1Z4LUA8</accession>
<keyword evidence="16" id="KW-1185">Reference proteome</keyword>
<dbReference type="PANTHER" id="PTHR43221">
    <property type="entry name" value="PROTEASE HTPX"/>
    <property type="match status" value="1"/>
</dbReference>
<dbReference type="GO" id="GO:0004222">
    <property type="term" value="F:metalloendopeptidase activity"/>
    <property type="evidence" value="ECO:0007669"/>
    <property type="project" value="InterPro"/>
</dbReference>
<feature type="domain" description="Peptidase M48" evidence="14">
    <location>
        <begin position="353"/>
        <end position="560"/>
    </location>
</feature>
<evidence type="ECO:0000256" key="11">
    <source>
        <dbReference type="ARBA" id="ARBA00023136"/>
    </source>
</evidence>
<feature type="compositionally biased region" description="Low complexity" evidence="12">
    <location>
        <begin position="148"/>
        <end position="166"/>
    </location>
</feature>
<evidence type="ECO:0000256" key="13">
    <source>
        <dbReference type="SAM" id="Phobius"/>
    </source>
</evidence>
<evidence type="ECO:0000256" key="8">
    <source>
        <dbReference type="ARBA" id="ARBA00022833"/>
    </source>
</evidence>
<dbReference type="GO" id="GO:0005886">
    <property type="term" value="C:plasma membrane"/>
    <property type="evidence" value="ECO:0007669"/>
    <property type="project" value="UniProtKB-SubCell"/>
</dbReference>
<evidence type="ECO:0000313" key="15">
    <source>
        <dbReference type="EMBL" id="BAY84837.1"/>
    </source>
</evidence>
<dbReference type="Gene3D" id="3.30.2010.10">
    <property type="entry name" value="Metalloproteases ('zincins'), catalytic domain"/>
    <property type="match status" value="1"/>
</dbReference>
<comment type="subcellular location">
    <subcellularLocation>
        <location evidence="2">Cell membrane</location>
        <topology evidence="2">Multi-pass membrane protein</topology>
    </subcellularLocation>
</comment>
<feature type="transmembrane region" description="Helical" evidence="13">
    <location>
        <begin position="283"/>
        <end position="304"/>
    </location>
</feature>
<organism evidence="15 16">
    <name type="scientific">Calothrix parasitica NIES-267</name>
    <dbReference type="NCBI Taxonomy" id="1973488"/>
    <lineage>
        <taxon>Bacteria</taxon>
        <taxon>Bacillati</taxon>
        <taxon>Cyanobacteriota</taxon>
        <taxon>Cyanophyceae</taxon>
        <taxon>Nostocales</taxon>
        <taxon>Calotrichaceae</taxon>
        <taxon>Calothrix</taxon>
    </lineage>
</organism>
<dbReference type="Proteomes" id="UP000218418">
    <property type="component" value="Chromosome"/>
</dbReference>
<feature type="transmembrane region" description="Helical" evidence="13">
    <location>
        <begin position="765"/>
        <end position="783"/>
    </location>
</feature>
<feature type="transmembrane region" description="Helical" evidence="13">
    <location>
        <begin position="627"/>
        <end position="646"/>
    </location>
</feature>
<feature type="region of interest" description="Disordered" evidence="12">
    <location>
        <begin position="114"/>
        <end position="203"/>
    </location>
</feature>
<gene>
    <name evidence="15" type="ORF">NIES267_43340</name>
</gene>
<feature type="compositionally biased region" description="Pro residues" evidence="12">
    <location>
        <begin position="130"/>
        <end position="139"/>
    </location>
</feature>
<evidence type="ECO:0000256" key="6">
    <source>
        <dbReference type="ARBA" id="ARBA00022723"/>
    </source>
</evidence>
<evidence type="ECO:0000256" key="3">
    <source>
        <dbReference type="ARBA" id="ARBA00022475"/>
    </source>
</evidence>
<proteinExistence type="predicted"/>
<evidence type="ECO:0000256" key="10">
    <source>
        <dbReference type="ARBA" id="ARBA00023049"/>
    </source>
</evidence>
<dbReference type="Pfam" id="PF01435">
    <property type="entry name" value="Peptidase_M48"/>
    <property type="match status" value="1"/>
</dbReference>
<feature type="compositionally biased region" description="Polar residues" evidence="12">
    <location>
        <begin position="167"/>
        <end position="178"/>
    </location>
</feature>
<keyword evidence="5 13" id="KW-0812">Transmembrane</keyword>
<keyword evidence="10" id="KW-0482">Metalloprotease</keyword>
<evidence type="ECO:0000256" key="1">
    <source>
        <dbReference type="ARBA" id="ARBA00001947"/>
    </source>
</evidence>
<dbReference type="InterPro" id="IPR001915">
    <property type="entry name" value="Peptidase_M48"/>
</dbReference>
<feature type="transmembrane region" description="Helical" evidence="13">
    <location>
        <begin position="427"/>
        <end position="452"/>
    </location>
</feature>
<reference evidence="15 16" key="1">
    <citation type="submission" date="2017-06" db="EMBL/GenBank/DDBJ databases">
        <title>Genome sequencing of cyanobaciteial culture collection at National Institute for Environmental Studies (NIES).</title>
        <authorList>
            <person name="Hirose Y."/>
            <person name="Shimura Y."/>
            <person name="Fujisawa T."/>
            <person name="Nakamura Y."/>
            <person name="Kawachi M."/>
        </authorList>
    </citation>
    <scope>NUCLEOTIDE SEQUENCE [LARGE SCALE GENOMIC DNA]</scope>
    <source>
        <strain evidence="15 16">NIES-267</strain>
    </source>
</reference>